<evidence type="ECO:0000256" key="13">
    <source>
        <dbReference type="ARBA" id="ARBA00023128"/>
    </source>
</evidence>
<dbReference type="InterPro" id="IPR002680">
    <property type="entry name" value="AOX"/>
</dbReference>
<feature type="binding site" evidence="16">
    <location>
        <position position="303"/>
    </location>
    <ligand>
        <name>Fe cation</name>
        <dbReference type="ChEBI" id="CHEBI:24875"/>
        <label>1</label>
    </ligand>
</feature>
<comment type="cofactor">
    <cofactor evidence="16">
        <name>Fe cation</name>
        <dbReference type="ChEBI" id="CHEBI:24875"/>
    </cofactor>
    <text evidence="16">Binds 2 iron ions per subunit.</text>
</comment>
<sequence length="334" mass="38215">MNAVIMMRTMQSRLRRQALGALKSRLFSFPAPTARFFSTAKSSDGSKKDEHKTNSEAVDAASEPAYKAHFLESKDVHPLHPTTASGDPVWDNPIKHTVYDLEKITAMEQTHHPVVTMNERAAYFAIKMLRVGFDKVSGYRGPGGEMTEKDWLNRCLFLESIAGVPGMVGGMLRHLRSLRRMKRDYGWIHTLLEEAENERMHLLIFINLKQPGWFLRTLVIGAQGVFFNGFFLTYLVSPKTCHRFVGYLEEEAVKTYTYLLQDIEDGHLDEWKQKQAPFIAQTYYKLPQGSNLYDMVKCIRADECNHRDVNHKFADLDQDKGISPFVSNHHGGKD</sequence>
<evidence type="ECO:0000256" key="18">
    <source>
        <dbReference type="SAM" id="Phobius"/>
    </source>
</evidence>
<dbReference type="CDD" id="cd01053">
    <property type="entry name" value="AOX"/>
    <property type="match status" value="1"/>
</dbReference>
<evidence type="ECO:0000256" key="5">
    <source>
        <dbReference type="ARBA" id="ARBA00022692"/>
    </source>
</evidence>
<dbReference type="PANTHER" id="PTHR31803:SF3">
    <property type="entry name" value="ALTERNATIVE OXIDASE"/>
    <property type="match status" value="1"/>
</dbReference>
<keyword evidence="13" id="KW-0496">Mitochondrion</keyword>
<feature type="binding site" evidence="16">
    <location>
        <position position="303"/>
    </location>
    <ligand>
        <name>Fe cation</name>
        <dbReference type="ChEBI" id="CHEBI:24875"/>
        <label>2</label>
    </ligand>
</feature>
<evidence type="ECO:0000256" key="12">
    <source>
        <dbReference type="ARBA" id="ARBA00023004"/>
    </source>
</evidence>
<dbReference type="InterPro" id="IPR038659">
    <property type="entry name" value="AOX_sf"/>
</dbReference>
<accession>V9DWS3</accession>
<feature type="compositionally biased region" description="Basic and acidic residues" evidence="17">
    <location>
        <begin position="44"/>
        <end position="54"/>
    </location>
</feature>
<dbReference type="GO" id="GO:0005743">
    <property type="term" value="C:mitochondrial inner membrane"/>
    <property type="evidence" value="ECO:0007669"/>
    <property type="project" value="UniProtKB-SubCell"/>
</dbReference>
<dbReference type="HOGENOM" id="CLU_041974_0_0_1"/>
<proteinExistence type="inferred from homology"/>
<dbReference type="GO" id="GO:0010230">
    <property type="term" value="P:alternative respiration"/>
    <property type="evidence" value="ECO:0007669"/>
    <property type="project" value="TreeGrafter"/>
</dbReference>
<keyword evidence="11" id="KW-0560">Oxidoreductase</keyword>
<evidence type="ECO:0000256" key="3">
    <source>
        <dbReference type="ARBA" id="ARBA00022448"/>
    </source>
</evidence>
<evidence type="ECO:0000313" key="20">
    <source>
        <dbReference type="Proteomes" id="UP000018721"/>
    </source>
</evidence>
<keyword evidence="20" id="KW-1185">Reference proteome</keyword>
<keyword evidence="9" id="KW-0249">Electron transport</keyword>
<dbReference type="GO" id="GO:0046872">
    <property type="term" value="F:metal ion binding"/>
    <property type="evidence" value="ECO:0007669"/>
    <property type="project" value="UniProtKB-KW"/>
</dbReference>
<evidence type="ECO:0000256" key="17">
    <source>
        <dbReference type="SAM" id="MobiDB-lite"/>
    </source>
</evidence>
<keyword evidence="3" id="KW-0813">Transport</keyword>
<dbReference type="AlphaFoldDB" id="V9DWS3"/>
<keyword evidence="12 16" id="KW-0408">Iron</keyword>
<comment type="subcellular location">
    <subcellularLocation>
        <location evidence="1">Mitochondrion inner membrane</location>
    </subcellularLocation>
</comment>
<gene>
    <name evidence="19" type="ORF">F443_22180</name>
</gene>
<evidence type="ECO:0000256" key="15">
    <source>
        <dbReference type="ARBA" id="ARBA00025285"/>
    </source>
</evidence>
<evidence type="ECO:0000256" key="4">
    <source>
        <dbReference type="ARBA" id="ARBA00022660"/>
    </source>
</evidence>
<evidence type="ECO:0000256" key="1">
    <source>
        <dbReference type="ARBA" id="ARBA00004273"/>
    </source>
</evidence>
<keyword evidence="10 18" id="KW-1133">Transmembrane helix</keyword>
<dbReference type="Pfam" id="PF01786">
    <property type="entry name" value="AOX"/>
    <property type="match status" value="1"/>
</dbReference>
<keyword evidence="6 16" id="KW-0479">Metal-binding</keyword>
<comment type="caution">
    <text evidence="19">The sequence shown here is derived from an EMBL/GenBank/DDBJ whole genome shotgun (WGS) entry which is preliminary data.</text>
</comment>
<evidence type="ECO:0000256" key="16">
    <source>
        <dbReference type="PIRSR" id="PIRSR005229-1"/>
    </source>
</evidence>
<feature type="transmembrane region" description="Helical" evidence="18">
    <location>
        <begin position="213"/>
        <end position="236"/>
    </location>
</feature>
<comment type="function">
    <text evidence="15">Catalyzes cyanide-resistant oxygen consumption. May increase respiration when the cytochrome respiratory pathway is restricted, or in response to low temperatures.</text>
</comment>
<keyword evidence="4" id="KW-0679">Respiratory chain</keyword>
<evidence type="ECO:0008006" key="21">
    <source>
        <dbReference type="Google" id="ProtNLM"/>
    </source>
</evidence>
<dbReference type="FunFam" id="1.20.1260.140:FF:000002">
    <property type="entry name" value="Alternative oxidase"/>
    <property type="match status" value="1"/>
</dbReference>
<evidence type="ECO:0000313" key="19">
    <source>
        <dbReference type="EMBL" id="ETI30743.1"/>
    </source>
</evidence>
<keyword evidence="14 18" id="KW-0472">Membrane</keyword>
<evidence type="ECO:0000256" key="10">
    <source>
        <dbReference type="ARBA" id="ARBA00022989"/>
    </source>
</evidence>
<feature type="binding site" evidence="16">
    <location>
        <position position="249"/>
    </location>
    <ligand>
        <name>Fe cation</name>
        <dbReference type="ChEBI" id="CHEBI:24875"/>
        <label>2</label>
    </ligand>
</feature>
<reference evidence="19 20" key="1">
    <citation type="submission" date="2013-11" db="EMBL/GenBank/DDBJ databases">
        <title>The Genome Sequence of Phytophthora parasitica P1569.</title>
        <authorList>
            <consortium name="The Broad Institute Genomics Platform"/>
            <person name="Russ C."/>
            <person name="Tyler B."/>
            <person name="Panabieres F."/>
            <person name="Shan W."/>
            <person name="Tripathy S."/>
            <person name="Grunwald N."/>
            <person name="Machado M."/>
            <person name="Johnson C.S."/>
            <person name="Arredondo F."/>
            <person name="Hong C."/>
            <person name="Coffey M."/>
            <person name="Young S.K."/>
            <person name="Zeng Q."/>
            <person name="Gargeya S."/>
            <person name="Fitzgerald M."/>
            <person name="Abouelleil A."/>
            <person name="Alvarado L."/>
            <person name="Chapman S.B."/>
            <person name="Gainer-Dewar J."/>
            <person name="Goldberg J."/>
            <person name="Griggs A."/>
            <person name="Gujja S."/>
            <person name="Hansen M."/>
            <person name="Howarth C."/>
            <person name="Imamovic A."/>
            <person name="Ireland A."/>
            <person name="Larimer J."/>
            <person name="McCowan C."/>
            <person name="Murphy C."/>
            <person name="Pearson M."/>
            <person name="Poon T.W."/>
            <person name="Priest M."/>
            <person name="Roberts A."/>
            <person name="Saif S."/>
            <person name="Shea T."/>
            <person name="Sykes S."/>
            <person name="Wortman J."/>
            <person name="Nusbaum C."/>
            <person name="Birren B."/>
        </authorList>
    </citation>
    <scope>NUCLEOTIDE SEQUENCE [LARGE SCALE GENOMIC DNA]</scope>
    <source>
        <strain evidence="19 20">P1569</strain>
    </source>
</reference>
<feature type="region of interest" description="Disordered" evidence="17">
    <location>
        <begin position="39"/>
        <end position="60"/>
    </location>
</feature>
<dbReference type="Proteomes" id="UP000018721">
    <property type="component" value="Unassembled WGS sequence"/>
</dbReference>
<dbReference type="GO" id="GO:0009916">
    <property type="term" value="F:alternative oxidase activity"/>
    <property type="evidence" value="ECO:0007669"/>
    <property type="project" value="InterPro"/>
</dbReference>
<comment type="similarity">
    <text evidence="2">Belongs to the alternative oxidase family.</text>
</comment>
<feature type="binding site" evidence="16">
    <location>
        <position position="306"/>
    </location>
    <ligand>
        <name>Fe cation</name>
        <dbReference type="ChEBI" id="CHEBI:24875"/>
        <label>2</label>
    </ligand>
</feature>
<name>V9DWS3_PHYNI</name>
<dbReference type="EMBL" id="ANIZ01003862">
    <property type="protein sequence ID" value="ETI30743.1"/>
    <property type="molecule type" value="Genomic_DNA"/>
</dbReference>
<evidence type="ECO:0000256" key="14">
    <source>
        <dbReference type="ARBA" id="ARBA00023136"/>
    </source>
</evidence>
<feature type="binding site" evidence="16">
    <location>
        <position position="201"/>
    </location>
    <ligand>
        <name>Fe cation</name>
        <dbReference type="ChEBI" id="CHEBI:24875"/>
        <label>1</label>
    </ligand>
</feature>
<organism evidence="19 20">
    <name type="scientific">Phytophthora nicotianae P1569</name>
    <dbReference type="NCBI Taxonomy" id="1317065"/>
    <lineage>
        <taxon>Eukaryota</taxon>
        <taxon>Sar</taxon>
        <taxon>Stramenopiles</taxon>
        <taxon>Oomycota</taxon>
        <taxon>Peronosporomycetes</taxon>
        <taxon>Peronosporales</taxon>
        <taxon>Peronosporaceae</taxon>
        <taxon>Phytophthora</taxon>
    </lineage>
</organism>
<evidence type="ECO:0000256" key="8">
    <source>
        <dbReference type="ARBA" id="ARBA00022946"/>
    </source>
</evidence>
<keyword evidence="7" id="KW-0999">Mitochondrion inner membrane</keyword>
<feature type="binding site" evidence="16">
    <location>
        <position position="198"/>
    </location>
    <ligand>
        <name>Fe cation</name>
        <dbReference type="ChEBI" id="CHEBI:24875"/>
        <label>2</label>
    </ligand>
</feature>
<keyword evidence="5 18" id="KW-0812">Transmembrane</keyword>
<dbReference type="Gene3D" id="1.20.1260.140">
    <property type="entry name" value="Alternative oxidase"/>
    <property type="match status" value="1"/>
</dbReference>
<protein>
    <recommendedName>
        <fullName evidence="21">Alternative oxidase</fullName>
    </recommendedName>
</protein>
<feature type="binding site" evidence="16">
    <location>
        <position position="198"/>
    </location>
    <ligand>
        <name>Fe cation</name>
        <dbReference type="ChEBI" id="CHEBI:24875"/>
        <label>1</label>
    </ligand>
</feature>
<feature type="binding site" evidence="16">
    <location>
        <position position="159"/>
    </location>
    <ligand>
        <name>Fe cation</name>
        <dbReference type="ChEBI" id="CHEBI:24875"/>
        <label>1</label>
    </ligand>
</feature>
<dbReference type="eggNOG" id="ENOG502QSB5">
    <property type="taxonomic scope" value="Eukaryota"/>
</dbReference>
<dbReference type="PIRSF" id="PIRSF005229">
    <property type="entry name" value="AOX"/>
    <property type="match status" value="1"/>
</dbReference>
<evidence type="ECO:0000256" key="7">
    <source>
        <dbReference type="ARBA" id="ARBA00022792"/>
    </source>
</evidence>
<dbReference type="PANTHER" id="PTHR31803">
    <property type="entry name" value="ALTERNATIVE OXIDASE"/>
    <property type="match status" value="1"/>
</dbReference>
<evidence type="ECO:0000256" key="11">
    <source>
        <dbReference type="ARBA" id="ARBA00023002"/>
    </source>
</evidence>
<dbReference type="OrthoDB" id="16906at2759"/>
<evidence type="ECO:0000256" key="9">
    <source>
        <dbReference type="ARBA" id="ARBA00022982"/>
    </source>
</evidence>
<keyword evidence="8" id="KW-0809">Transit peptide</keyword>
<evidence type="ECO:0000256" key="2">
    <source>
        <dbReference type="ARBA" id="ARBA00008388"/>
    </source>
</evidence>
<evidence type="ECO:0000256" key="6">
    <source>
        <dbReference type="ARBA" id="ARBA00022723"/>
    </source>
</evidence>